<protein>
    <submittedName>
        <fullName evidence="1">Uncharacterized protein</fullName>
    </submittedName>
</protein>
<evidence type="ECO:0000313" key="1">
    <source>
        <dbReference type="EMBL" id="CDW87750.1"/>
    </source>
</evidence>
<organism evidence="1 2">
    <name type="scientific">Stylonychia lemnae</name>
    <name type="common">Ciliate</name>
    <dbReference type="NCBI Taxonomy" id="5949"/>
    <lineage>
        <taxon>Eukaryota</taxon>
        <taxon>Sar</taxon>
        <taxon>Alveolata</taxon>
        <taxon>Ciliophora</taxon>
        <taxon>Intramacronucleata</taxon>
        <taxon>Spirotrichea</taxon>
        <taxon>Stichotrichia</taxon>
        <taxon>Sporadotrichida</taxon>
        <taxon>Oxytrichidae</taxon>
        <taxon>Stylonychinae</taxon>
        <taxon>Stylonychia</taxon>
    </lineage>
</organism>
<gene>
    <name evidence="1" type="primary">Contig16348.g17416</name>
    <name evidence="1" type="ORF">STYLEM_16862</name>
</gene>
<dbReference type="InParanoid" id="A0A078AZ73"/>
<accession>A0A078AZ73</accession>
<dbReference type="EMBL" id="CCKQ01015903">
    <property type="protein sequence ID" value="CDW87750.1"/>
    <property type="molecule type" value="Genomic_DNA"/>
</dbReference>
<evidence type="ECO:0000313" key="2">
    <source>
        <dbReference type="Proteomes" id="UP000039865"/>
    </source>
</evidence>
<proteinExistence type="predicted"/>
<keyword evidence="2" id="KW-1185">Reference proteome</keyword>
<sequence length="145" mass="17693">MEITKWSITELLNLYVKYLTKPLQLGNSGRQPLLPPQIRPFESKIYENYEFSKFQKKILNDALYKYKEFWDKQLFHPVRELNDSIIYDGEHDRDLLKRIDESRHQIALQLVAMGMYQDIFEAKEGQRERMIKDSNYRYKHLLYRQ</sequence>
<dbReference type="AlphaFoldDB" id="A0A078AZ73"/>
<name>A0A078AZ73_STYLE</name>
<reference evidence="1 2" key="1">
    <citation type="submission" date="2014-06" db="EMBL/GenBank/DDBJ databases">
        <authorList>
            <person name="Swart Estienne"/>
        </authorList>
    </citation>
    <scope>NUCLEOTIDE SEQUENCE [LARGE SCALE GENOMIC DNA]</scope>
    <source>
        <strain evidence="1 2">130c</strain>
    </source>
</reference>
<dbReference type="Proteomes" id="UP000039865">
    <property type="component" value="Unassembled WGS sequence"/>
</dbReference>